<accession>A0A0G4E9D0</accession>
<evidence type="ECO:0000256" key="1">
    <source>
        <dbReference type="SAM" id="Phobius"/>
    </source>
</evidence>
<name>A0A0G4E9D0_VITBC</name>
<keyword evidence="1" id="KW-0812">Transmembrane</keyword>
<dbReference type="InParanoid" id="A0A0G4E9D0"/>
<keyword evidence="3" id="KW-1185">Reference proteome</keyword>
<dbReference type="PhylomeDB" id="A0A0G4E9D0"/>
<organism evidence="2 3">
    <name type="scientific">Vitrella brassicaformis (strain CCMP3155)</name>
    <dbReference type="NCBI Taxonomy" id="1169540"/>
    <lineage>
        <taxon>Eukaryota</taxon>
        <taxon>Sar</taxon>
        <taxon>Alveolata</taxon>
        <taxon>Colpodellida</taxon>
        <taxon>Vitrellaceae</taxon>
        <taxon>Vitrella</taxon>
    </lineage>
</organism>
<dbReference type="VEuPathDB" id="CryptoDB:Vbra_1451"/>
<dbReference type="AlphaFoldDB" id="A0A0G4E9D0"/>
<dbReference type="OrthoDB" id="428470at2759"/>
<gene>
    <name evidence="2" type="ORF">Vbra_1451</name>
</gene>
<feature type="transmembrane region" description="Helical" evidence="1">
    <location>
        <begin position="203"/>
        <end position="230"/>
    </location>
</feature>
<keyword evidence="1" id="KW-1133">Transmembrane helix</keyword>
<proteinExistence type="predicted"/>
<evidence type="ECO:0000313" key="2">
    <source>
        <dbReference type="EMBL" id="CEL91848.1"/>
    </source>
</evidence>
<dbReference type="EMBL" id="CDMY01000027">
    <property type="protein sequence ID" value="CEL91848.1"/>
    <property type="molecule type" value="Genomic_DNA"/>
</dbReference>
<sequence>MCAVFNFADEGVKGAIDSLNGLKDDLTPTGQLITDINTILDNTLDFTQTKDSLIGRLSHMQTTLESNALIVSAEQHKCLFCEEAASLISSSLADLESGITKALADVREIVDNNLGQNSSTLTDINSALDDAMEPLEDAEKSFNDVVTDILVDQREMVDQRRLQMGAGLITVSVVFTVIAFVGIGALLLAKCSNKKFPIAMPQCCVWCCFALCSSIVLIVAGFLLFLSVALGSVCNFVREDLLTTEGWNTYGTGDTLKLDNQTLDIMITCLTPAGSGDLMEALNLTGDLDFEEQIDQKFDELAAQQNQSVDLTEVDTLVTFSQQFGWLMLTDENVFDSTYPTYDLVKGVGIQNVNGTITDADALAALPSPSGGISFDVVPGLSTLERVNRDLLNEVLNPNPFVPDSLKYDKFFYMDVMHPSGIPSQFNNSEGNAADYRITRSFDHTNANPLVSNILGYFPAADATDFQNMLFWMRTKAGVTLDTQVSDATDELNVQLRALLDDTLDKVSDLLDAINCKFIYRGMNGMLEGLCGEVVPSLMLISMCWCVSGFLGIILMFMMYAAWSFTIDTKLLSSSL</sequence>
<reference evidence="2 3" key="1">
    <citation type="submission" date="2014-11" db="EMBL/GenBank/DDBJ databases">
        <authorList>
            <person name="Zhu J."/>
            <person name="Qi W."/>
            <person name="Song R."/>
        </authorList>
    </citation>
    <scope>NUCLEOTIDE SEQUENCE [LARGE SCALE GENOMIC DNA]</scope>
</reference>
<feature type="transmembrane region" description="Helical" evidence="1">
    <location>
        <begin position="538"/>
        <end position="563"/>
    </location>
</feature>
<protein>
    <submittedName>
        <fullName evidence="2">Uncharacterized protein</fullName>
    </submittedName>
</protein>
<feature type="transmembrane region" description="Helical" evidence="1">
    <location>
        <begin position="164"/>
        <end position="191"/>
    </location>
</feature>
<dbReference type="Proteomes" id="UP000041254">
    <property type="component" value="Unassembled WGS sequence"/>
</dbReference>
<evidence type="ECO:0000313" key="3">
    <source>
        <dbReference type="Proteomes" id="UP000041254"/>
    </source>
</evidence>
<keyword evidence="1" id="KW-0472">Membrane</keyword>